<name>A0A835F7M3_9POAL</name>
<feature type="region of interest" description="Disordered" evidence="15">
    <location>
        <begin position="1"/>
        <end position="24"/>
    </location>
</feature>
<dbReference type="Gene3D" id="3.20.20.60">
    <property type="entry name" value="Phosphoenolpyruvate-binding domains"/>
    <property type="match status" value="1"/>
</dbReference>
<comment type="similarity">
    <text evidence="3">Belongs to the pyruvate kinase family.</text>
</comment>
<sequence length="329" mass="36194">MAPPSQDQDRVHPRPGLALRGDVRAPAARRHVRRALQLLARLHEYHQETLDNLSKAMDLTGLLCAVMLDTKVPALGALIRSEPSVNLRVYRVSRVNDERQNVNVSLVGNAALPKNQGGCLSGIGYVYVVDICGVAHWNCYVDGIDSTQYQSWLGPMPLRKTQLSLGREKNVNLPGVIVDLPTLTEKDKEDILKWGVPNKIDMIALSFVRKGSDLQLVRSVLGEHAKSIFTYVQDAFMVCKRGFGNGDTYREDILCTEESHTDYGAVFKLISNAAPIPMSPLESLASSAVRTANISKSLTYFGPHKGRHNCTRLVAKYRPGIPVISAVGP</sequence>
<evidence type="ECO:0000256" key="13">
    <source>
        <dbReference type="ARBA" id="ARBA00023317"/>
    </source>
</evidence>
<evidence type="ECO:0000313" key="17">
    <source>
        <dbReference type="EMBL" id="KAF8731139.1"/>
    </source>
</evidence>
<gene>
    <name evidence="17" type="ORF">HU200_016540</name>
</gene>
<accession>A0A835F7M3</accession>
<dbReference type="Proteomes" id="UP000636709">
    <property type="component" value="Unassembled WGS sequence"/>
</dbReference>
<dbReference type="GO" id="GO:0016301">
    <property type="term" value="F:kinase activity"/>
    <property type="evidence" value="ECO:0007669"/>
    <property type="project" value="UniProtKB-KW"/>
</dbReference>
<protein>
    <recommendedName>
        <fullName evidence="4">pyruvate kinase</fullName>
        <ecNumber evidence="4">2.7.1.40</ecNumber>
    </recommendedName>
</protein>
<evidence type="ECO:0000256" key="1">
    <source>
        <dbReference type="ARBA" id="ARBA00001958"/>
    </source>
</evidence>
<evidence type="ECO:0000256" key="4">
    <source>
        <dbReference type="ARBA" id="ARBA00012142"/>
    </source>
</evidence>
<evidence type="ECO:0000256" key="14">
    <source>
        <dbReference type="ARBA" id="ARBA00048152"/>
    </source>
</evidence>
<comment type="pathway">
    <text evidence="2">Carbohydrate degradation; glycolysis; pyruvate from D-glyceraldehyde 3-phosphate: step 5/5.</text>
</comment>
<dbReference type="InterPro" id="IPR015793">
    <property type="entry name" value="Pyrv_Knase_brl"/>
</dbReference>
<keyword evidence="18" id="KW-1185">Reference proteome</keyword>
<keyword evidence="7" id="KW-0479">Metal-binding</keyword>
<evidence type="ECO:0000256" key="7">
    <source>
        <dbReference type="ARBA" id="ARBA00022723"/>
    </source>
</evidence>
<keyword evidence="5" id="KW-0602">Photosynthesis</keyword>
<dbReference type="InterPro" id="IPR015806">
    <property type="entry name" value="Pyrv_Knase_insert_dom_sf"/>
</dbReference>
<dbReference type="InterPro" id="IPR040442">
    <property type="entry name" value="Pyrv_kinase-like_dom_sf"/>
</dbReference>
<keyword evidence="9" id="KW-0418">Kinase</keyword>
<keyword evidence="8" id="KW-0547">Nucleotide-binding</keyword>
<evidence type="ECO:0000256" key="2">
    <source>
        <dbReference type="ARBA" id="ARBA00004997"/>
    </source>
</evidence>
<dbReference type="GO" id="GO:0015979">
    <property type="term" value="P:photosynthesis"/>
    <property type="evidence" value="ECO:0007669"/>
    <property type="project" value="UniProtKB-KW"/>
</dbReference>
<evidence type="ECO:0000256" key="9">
    <source>
        <dbReference type="ARBA" id="ARBA00022777"/>
    </source>
</evidence>
<comment type="caution">
    <text evidence="17">The sequence shown here is derived from an EMBL/GenBank/DDBJ whole genome shotgun (WGS) entry which is preliminary data.</text>
</comment>
<evidence type="ECO:0000256" key="15">
    <source>
        <dbReference type="SAM" id="MobiDB-lite"/>
    </source>
</evidence>
<evidence type="ECO:0000256" key="10">
    <source>
        <dbReference type="ARBA" id="ARBA00022840"/>
    </source>
</evidence>
<keyword evidence="6" id="KW-0808">Transferase</keyword>
<keyword evidence="10" id="KW-0067">ATP-binding</keyword>
<comment type="catalytic activity">
    <reaction evidence="14">
        <text>pyruvate + ATP = phosphoenolpyruvate + ADP + H(+)</text>
        <dbReference type="Rhea" id="RHEA:18157"/>
        <dbReference type="ChEBI" id="CHEBI:15361"/>
        <dbReference type="ChEBI" id="CHEBI:15378"/>
        <dbReference type="ChEBI" id="CHEBI:30616"/>
        <dbReference type="ChEBI" id="CHEBI:58702"/>
        <dbReference type="ChEBI" id="CHEBI:456216"/>
        <dbReference type="EC" id="2.7.1.40"/>
    </reaction>
</comment>
<feature type="domain" description="Pyruvate kinase barrel" evidence="16">
    <location>
        <begin position="43"/>
        <end position="228"/>
    </location>
</feature>
<dbReference type="AlphaFoldDB" id="A0A835F7M3"/>
<dbReference type="EC" id="2.7.1.40" evidence="4"/>
<dbReference type="GO" id="GO:0005524">
    <property type="term" value="F:ATP binding"/>
    <property type="evidence" value="ECO:0007669"/>
    <property type="project" value="UniProtKB-KW"/>
</dbReference>
<dbReference type="InterPro" id="IPR001697">
    <property type="entry name" value="Pyr_Knase"/>
</dbReference>
<dbReference type="GO" id="GO:0004743">
    <property type="term" value="F:pyruvate kinase activity"/>
    <property type="evidence" value="ECO:0007669"/>
    <property type="project" value="UniProtKB-EC"/>
</dbReference>
<evidence type="ECO:0000259" key="16">
    <source>
        <dbReference type="Pfam" id="PF00224"/>
    </source>
</evidence>
<dbReference type="SUPFAM" id="SSF51621">
    <property type="entry name" value="Phosphoenolpyruvate/pyruvate domain"/>
    <property type="match status" value="1"/>
</dbReference>
<keyword evidence="13" id="KW-0670">Pyruvate</keyword>
<evidence type="ECO:0000256" key="3">
    <source>
        <dbReference type="ARBA" id="ARBA00008663"/>
    </source>
</evidence>
<evidence type="ECO:0000256" key="12">
    <source>
        <dbReference type="ARBA" id="ARBA00023152"/>
    </source>
</evidence>
<proteinExistence type="inferred from homology"/>
<evidence type="ECO:0000313" key="18">
    <source>
        <dbReference type="Proteomes" id="UP000636709"/>
    </source>
</evidence>
<reference evidence="17" key="1">
    <citation type="submission" date="2020-07" db="EMBL/GenBank/DDBJ databases">
        <title>Genome sequence and genetic diversity analysis of an under-domesticated orphan crop, white fonio (Digitaria exilis).</title>
        <authorList>
            <person name="Bennetzen J.L."/>
            <person name="Chen S."/>
            <person name="Ma X."/>
            <person name="Wang X."/>
            <person name="Yssel A.E.J."/>
            <person name="Chaluvadi S.R."/>
            <person name="Johnson M."/>
            <person name="Gangashetty P."/>
            <person name="Hamidou F."/>
            <person name="Sanogo M.D."/>
            <person name="Zwaenepoel A."/>
            <person name="Wallace J."/>
            <person name="Van De Peer Y."/>
            <person name="Van Deynze A."/>
        </authorList>
    </citation>
    <scope>NUCLEOTIDE SEQUENCE</scope>
    <source>
        <tissue evidence="17">Leaves</tissue>
    </source>
</reference>
<dbReference type="InterPro" id="IPR015813">
    <property type="entry name" value="Pyrv/PenolPyrv_kinase-like_dom"/>
</dbReference>
<dbReference type="Gene3D" id="2.40.33.10">
    <property type="entry name" value="PK beta-barrel domain-like"/>
    <property type="match status" value="1"/>
</dbReference>
<dbReference type="UniPathway" id="UPA00109">
    <property type="reaction ID" value="UER00188"/>
</dbReference>
<dbReference type="OrthoDB" id="108365at2759"/>
<dbReference type="Gene3D" id="3.40.1380.20">
    <property type="entry name" value="Pyruvate kinase, C-terminal domain"/>
    <property type="match status" value="1"/>
</dbReference>
<keyword evidence="12" id="KW-0324">Glycolysis</keyword>
<dbReference type="InterPro" id="IPR036918">
    <property type="entry name" value="Pyrv_Knase_C_sf"/>
</dbReference>
<dbReference type="EMBL" id="JACEFO010001610">
    <property type="protein sequence ID" value="KAF8731139.1"/>
    <property type="molecule type" value="Genomic_DNA"/>
</dbReference>
<evidence type="ECO:0000256" key="11">
    <source>
        <dbReference type="ARBA" id="ARBA00022842"/>
    </source>
</evidence>
<dbReference type="PANTHER" id="PTHR11817">
    <property type="entry name" value="PYRUVATE KINASE"/>
    <property type="match status" value="1"/>
</dbReference>
<dbReference type="Pfam" id="PF00224">
    <property type="entry name" value="PK"/>
    <property type="match status" value="1"/>
</dbReference>
<organism evidence="17 18">
    <name type="scientific">Digitaria exilis</name>
    <dbReference type="NCBI Taxonomy" id="1010633"/>
    <lineage>
        <taxon>Eukaryota</taxon>
        <taxon>Viridiplantae</taxon>
        <taxon>Streptophyta</taxon>
        <taxon>Embryophyta</taxon>
        <taxon>Tracheophyta</taxon>
        <taxon>Spermatophyta</taxon>
        <taxon>Magnoliopsida</taxon>
        <taxon>Liliopsida</taxon>
        <taxon>Poales</taxon>
        <taxon>Poaceae</taxon>
        <taxon>PACMAD clade</taxon>
        <taxon>Panicoideae</taxon>
        <taxon>Panicodae</taxon>
        <taxon>Paniceae</taxon>
        <taxon>Anthephorinae</taxon>
        <taxon>Digitaria</taxon>
    </lineage>
</organism>
<dbReference type="GO" id="GO:0030955">
    <property type="term" value="F:potassium ion binding"/>
    <property type="evidence" value="ECO:0007669"/>
    <property type="project" value="InterPro"/>
</dbReference>
<comment type="cofactor">
    <cofactor evidence="1">
        <name>K(+)</name>
        <dbReference type="ChEBI" id="CHEBI:29103"/>
    </cofactor>
</comment>
<evidence type="ECO:0000256" key="5">
    <source>
        <dbReference type="ARBA" id="ARBA00022531"/>
    </source>
</evidence>
<dbReference type="GO" id="GO:0000287">
    <property type="term" value="F:magnesium ion binding"/>
    <property type="evidence" value="ECO:0007669"/>
    <property type="project" value="InterPro"/>
</dbReference>
<evidence type="ECO:0000256" key="8">
    <source>
        <dbReference type="ARBA" id="ARBA00022741"/>
    </source>
</evidence>
<evidence type="ECO:0000256" key="6">
    <source>
        <dbReference type="ARBA" id="ARBA00022679"/>
    </source>
</evidence>
<keyword evidence="11" id="KW-0460">Magnesium</keyword>